<feature type="transmembrane region" description="Helical" evidence="7">
    <location>
        <begin position="72"/>
        <end position="89"/>
    </location>
</feature>
<dbReference type="AlphaFoldDB" id="A0A6I2UH93"/>
<dbReference type="SUPFAM" id="SSF103481">
    <property type="entry name" value="Multidrug resistance efflux transporter EmrE"/>
    <property type="match status" value="2"/>
</dbReference>
<dbReference type="Pfam" id="PF00892">
    <property type="entry name" value="EamA"/>
    <property type="match status" value="2"/>
</dbReference>
<dbReference type="GO" id="GO:0005886">
    <property type="term" value="C:plasma membrane"/>
    <property type="evidence" value="ECO:0007669"/>
    <property type="project" value="UniProtKB-SubCell"/>
</dbReference>
<feature type="transmembrane region" description="Helical" evidence="7">
    <location>
        <begin position="302"/>
        <end position="324"/>
    </location>
</feature>
<feature type="domain" description="EamA" evidence="8">
    <location>
        <begin position="39"/>
        <end position="176"/>
    </location>
</feature>
<name>A0A6I2UH93_9FIRM</name>
<dbReference type="InterPro" id="IPR037185">
    <property type="entry name" value="EmrE-like"/>
</dbReference>
<evidence type="ECO:0000256" key="7">
    <source>
        <dbReference type="SAM" id="Phobius"/>
    </source>
</evidence>
<evidence type="ECO:0000256" key="4">
    <source>
        <dbReference type="ARBA" id="ARBA00022692"/>
    </source>
</evidence>
<feature type="domain" description="EamA" evidence="8">
    <location>
        <begin position="185"/>
        <end position="317"/>
    </location>
</feature>
<feature type="transmembrane region" description="Helical" evidence="7">
    <location>
        <begin position="41"/>
        <end position="60"/>
    </location>
</feature>
<comment type="caution">
    <text evidence="9">The sequence shown here is derived from an EMBL/GenBank/DDBJ whole genome shotgun (WGS) entry which is preliminary data.</text>
</comment>
<feature type="transmembrane region" description="Helical" evidence="7">
    <location>
        <begin position="242"/>
        <end position="264"/>
    </location>
</feature>
<reference evidence="9 10" key="1">
    <citation type="submission" date="2019-08" db="EMBL/GenBank/DDBJ databases">
        <title>In-depth cultivation of the pig gut microbiome towards novel bacterial diversity and tailored functional studies.</title>
        <authorList>
            <person name="Wylensek D."/>
            <person name="Hitch T.C.A."/>
            <person name="Clavel T."/>
        </authorList>
    </citation>
    <scope>NUCLEOTIDE SEQUENCE [LARGE SCALE GENOMIC DNA]</scope>
    <source>
        <strain evidence="9 10">WCA-693-APC-5D-A</strain>
    </source>
</reference>
<dbReference type="InterPro" id="IPR000620">
    <property type="entry name" value="EamA_dom"/>
</dbReference>
<dbReference type="Proteomes" id="UP000433181">
    <property type="component" value="Unassembled WGS sequence"/>
</dbReference>
<evidence type="ECO:0000256" key="2">
    <source>
        <dbReference type="ARBA" id="ARBA00007362"/>
    </source>
</evidence>
<dbReference type="EMBL" id="VUNR01000014">
    <property type="protein sequence ID" value="MSU08930.1"/>
    <property type="molecule type" value="Genomic_DNA"/>
</dbReference>
<feature type="transmembrane region" description="Helical" evidence="7">
    <location>
        <begin position="216"/>
        <end position="236"/>
    </location>
</feature>
<gene>
    <name evidence="9" type="ORF">FYJ84_08030</name>
</gene>
<evidence type="ECO:0000313" key="9">
    <source>
        <dbReference type="EMBL" id="MSU08930.1"/>
    </source>
</evidence>
<evidence type="ECO:0000256" key="1">
    <source>
        <dbReference type="ARBA" id="ARBA00004651"/>
    </source>
</evidence>
<protein>
    <submittedName>
        <fullName evidence="9">DMT family transporter</fullName>
    </submittedName>
</protein>
<accession>A0A6I2UH93</accession>
<sequence>MTFGKGKIRVTFFRKCDFYFAFFYLCDIIKKIRKGDFLRGYVYLLMASFFWGTTFVAQLTGMECIGPFTYNMSRFVIGFFVVLAIWAAFGKQRQRARAEGSYISGWKFGIGAGCIMFLASAFQQFALLFTTAGKTAFITCLYIVFVPLFARLLGKRIRLENWLGAFVAAVGLYCLSVQGELDLNYGDVLAFICSIFWAFHILFIDRYAERADNIELSAAQLAVCALLNGIACFWLETFEWQYLLDAAIPILYAAVLSSGAAFTLQIMGQKTAEPAPAAVIMSLESVFGALAGWLVLGERLYSVELAGCALMLAGMLITQAGVILHRN</sequence>
<evidence type="ECO:0000256" key="3">
    <source>
        <dbReference type="ARBA" id="ARBA00022475"/>
    </source>
</evidence>
<comment type="subcellular location">
    <subcellularLocation>
        <location evidence="1">Cell membrane</location>
        <topology evidence="1">Multi-pass membrane protein</topology>
    </subcellularLocation>
</comment>
<keyword evidence="5 7" id="KW-1133">Transmembrane helix</keyword>
<dbReference type="PANTHER" id="PTHR42920">
    <property type="entry name" value="OS03G0707200 PROTEIN-RELATED"/>
    <property type="match status" value="1"/>
</dbReference>
<keyword evidence="3" id="KW-1003">Cell membrane</keyword>
<dbReference type="PANTHER" id="PTHR42920:SF5">
    <property type="entry name" value="EAMA DOMAIN-CONTAINING PROTEIN"/>
    <property type="match status" value="1"/>
</dbReference>
<feature type="transmembrane region" description="Helical" evidence="7">
    <location>
        <begin position="135"/>
        <end position="154"/>
    </location>
</feature>
<keyword evidence="6 7" id="KW-0472">Membrane</keyword>
<evidence type="ECO:0000256" key="5">
    <source>
        <dbReference type="ARBA" id="ARBA00022989"/>
    </source>
</evidence>
<evidence type="ECO:0000313" key="10">
    <source>
        <dbReference type="Proteomes" id="UP000433181"/>
    </source>
</evidence>
<keyword evidence="4 7" id="KW-0812">Transmembrane</keyword>
<comment type="similarity">
    <text evidence="2">Belongs to the EamA transporter family.</text>
</comment>
<feature type="transmembrane region" description="Helical" evidence="7">
    <location>
        <begin position="110"/>
        <end position="129"/>
    </location>
</feature>
<evidence type="ECO:0000256" key="6">
    <source>
        <dbReference type="ARBA" id="ARBA00023136"/>
    </source>
</evidence>
<feature type="transmembrane region" description="Helical" evidence="7">
    <location>
        <begin position="185"/>
        <end position="204"/>
    </location>
</feature>
<feature type="transmembrane region" description="Helical" evidence="7">
    <location>
        <begin position="276"/>
        <end position="296"/>
    </location>
</feature>
<evidence type="ECO:0000259" key="8">
    <source>
        <dbReference type="Pfam" id="PF00892"/>
    </source>
</evidence>
<keyword evidence="10" id="KW-1185">Reference proteome</keyword>
<proteinExistence type="inferred from homology"/>
<feature type="transmembrane region" description="Helical" evidence="7">
    <location>
        <begin position="161"/>
        <end position="179"/>
    </location>
</feature>
<dbReference type="InterPro" id="IPR051258">
    <property type="entry name" value="Diverse_Substrate_Transporter"/>
</dbReference>
<organism evidence="9 10">
    <name type="scientific">Anaerovibrio slackiae</name>
    <dbReference type="NCBI Taxonomy" id="2652309"/>
    <lineage>
        <taxon>Bacteria</taxon>
        <taxon>Bacillati</taxon>
        <taxon>Bacillota</taxon>
        <taxon>Negativicutes</taxon>
        <taxon>Selenomonadales</taxon>
        <taxon>Selenomonadaceae</taxon>
        <taxon>Anaerovibrio</taxon>
    </lineage>
</organism>